<reference evidence="2 3" key="1">
    <citation type="journal article" date="2024" name="J Genomics">
        <title>Draft genome sequencing and assembly of Favolaschia claudopus CIRM-BRFM 2984 isolated from oak limbs.</title>
        <authorList>
            <person name="Navarro D."/>
            <person name="Drula E."/>
            <person name="Chaduli D."/>
            <person name="Cazenave R."/>
            <person name="Ahrendt S."/>
            <person name="Wang J."/>
            <person name="Lipzen A."/>
            <person name="Daum C."/>
            <person name="Barry K."/>
            <person name="Grigoriev I.V."/>
            <person name="Favel A."/>
            <person name="Rosso M.N."/>
            <person name="Martin F."/>
        </authorList>
    </citation>
    <scope>NUCLEOTIDE SEQUENCE [LARGE SCALE GENOMIC DNA]</scope>
    <source>
        <strain evidence="2 3">CIRM-BRFM 2984</strain>
    </source>
</reference>
<feature type="region of interest" description="Disordered" evidence="1">
    <location>
        <begin position="718"/>
        <end position="809"/>
    </location>
</feature>
<feature type="region of interest" description="Disordered" evidence="1">
    <location>
        <begin position="595"/>
        <end position="615"/>
    </location>
</feature>
<protein>
    <recommendedName>
        <fullName evidence="4">Cyclin N-terminal domain-containing protein</fullName>
    </recommendedName>
</protein>
<evidence type="ECO:0000313" key="3">
    <source>
        <dbReference type="Proteomes" id="UP001362999"/>
    </source>
</evidence>
<feature type="region of interest" description="Disordered" evidence="1">
    <location>
        <begin position="1"/>
        <end position="50"/>
    </location>
</feature>
<dbReference type="EMBL" id="JAWWNJ010000002">
    <property type="protein sequence ID" value="KAK7061486.1"/>
    <property type="molecule type" value="Genomic_DNA"/>
</dbReference>
<dbReference type="InterPro" id="IPR013922">
    <property type="entry name" value="Cyclin_PHO80-like"/>
</dbReference>
<dbReference type="AlphaFoldDB" id="A0AAW0E8I9"/>
<feature type="compositionally biased region" description="Low complexity" evidence="1">
    <location>
        <begin position="718"/>
        <end position="729"/>
    </location>
</feature>
<dbReference type="GO" id="GO:0019901">
    <property type="term" value="F:protein kinase binding"/>
    <property type="evidence" value="ECO:0007669"/>
    <property type="project" value="InterPro"/>
</dbReference>
<sequence>MPVPVPRVSKQAAHPVYKNSQTGPNPLKSLTCSLPVSPPGPPPSFGTREEWINSLPTWRRTKPRRIWEDDSRAQGLPAEQQDFYSGLAPAPTNASAIKGSRAEACIPPLYTLFRPDGAPLTSDPDAADADDEMSSDYSALDRLAYGDNESQWSDGSMGMDVDYQSQLAISTSSSPSGLPIYDHSRDYERGAFTPVFEDQSPGVYSGPDVGSSPVGPVTPFGEFVDRAVAAETAYVTYEEGSSAKSQAQHEHYISAQSHDASELRSYVHSDRPKQDITAPAPEVVTPTATSGYRKLAEPLSEWVANYVWKACSTGFSLPSEFAHPCGNVVKPLSSYPPPYLANAVHSLLLSTLLQPSAVFLAVWYMARLPVYYDAVLLGPDYVKESRFRMVLFGSNLDPEVTQATAPFRLIVLGCMLANKWLDDHTFSNKTWHAISNVPVQILNELESLALDIFGYDLSIPSSDWSEWLAQLVAYHEMSSSPSRPQPISRPSTNPHAIVRKALDEIIQAPAACNYDPASPQPVFLGLEERRRERMEKEQARSVDVLEIDLDEDGPLREEYLPKRRVSAAGSAHSSFRSHDVLSLRTAGVDAADTQNRLGSGTHHTMADKLLPPPARWSPAGDEPILRERNRASGHYVAVQPPLLPSVIQYQIAPTYHPQPELGFTNQNWPPAPPAFVAVKPPALMGVGYMFDGPPLHVAHAPYPAPAYPFVPSASHLALSHQHSRSQSLSYDQDNSHSRNRLRSCSQSQAQALFEYRQDNSRGDRGVAPIEANDPRWGPAPASGHFAYPAPPPFANPHSHAHMQPAWLRT</sequence>
<dbReference type="PANTHER" id="PTHR15615">
    <property type="match status" value="1"/>
</dbReference>
<dbReference type="CDD" id="cd20557">
    <property type="entry name" value="CYCLIN_ScPCL1-like"/>
    <property type="match status" value="1"/>
</dbReference>
<keyword evidence="3" id="KW-1185">Reference proteome</keyword>
<evidence type="ECO:0000313" key="2">
    <source>
        <dbReference type="EMBL" id="KAK7061486.1"/>
    </source>
</evidence>
<feature type="compositionally biased region" description="Basic and acidic residues" evidence="1">
    <location>
        <begin position="755"/>
        <end position="764"/>
    </location>
</feature>
<organism evidence="2 3">
    <name type="scientific">Favolaschia claudopus</name>
    <dbReference type="NCBI Taxonomy" id="2862362"/>
    <lineage>
        <taxon>Eukaryota</taxon>
        <taxon>Fungi</taxon>
        <taxon>Dikarya</taxon>
        <taxon>Basidiomycota</taxon>
        <taxon>Agaricomycotina</taxon>
        <taxon>Agaricomycetes</taxon>
        <taxon>Agaricomycetidae</taxon>
        <taxon>Agaricales</taxon>
        <taxon>Marasmiineae</taxon>
        <taxon>Mycenaceae</taxon>
        <taxon>Favolaschia</taxon>
    </lineage>
</organism>
<feature type="compositionally biased region" description="Polar residues" evidence="1">
    <location>
        <begin position="18"/>
        <end position="32"/>
    </location>
</feature>
<dbReference type="GO" id="GO:0016538">
    <property type="term" value="F:cyclin-dependent protein serine/threonine kinase regulator activity"/>
    <property type="evidence" value="ECO:0007669"/>
    <property type="project" value="TreeGrafter"/>
</dbReference>
<dbReference type="GO" id="GO:0000307">
    <property type="term" value="C:cyclin-dependent protein kinase holoenzyme complex"/>
    <property type="evidence" value="ECO:0007669"/>
    <property type="project" value="TreeGrafter"/>
</dbReference>
<comment type="caution">
    <text evidence="2">The sequence shown here is derived from an EMBL/GenBank/DDBJ whole genome shotgun (WGS) entry which is preliminary data.</text>
</comment>
<accession>A0AAW0E8I9</accession>
<dbReference type="PANTHER" id="PTHR15615:SF108">
    <property type="entry name" value="PROTEIN CNPPD1"/>
    <property type="match status" value="1"/>
</dbReference>
<name>A0AAW0E8I9_9AGAR</name>
<gene>
    <name evidence="2" type="ORF">R3P38DRAFT_2757924</name>
</gene>
<proteinExistence type="predicted"/>
<dbReference type="GO" id="GO:0005634">
    <property type="term" value="C:nucleus"/>
    <property type="evidence" value="ECO:0007669"/>
    <property type="project" value="TreeGrafter"/>
</dbReference>
<dbReference type="Gene3D" id="1.10.472.10">
    <property type="entry name" value="Cyclin-like"/>
    <property type="match status" value="1"/>
</dbReference>
<evidence type="ECO:0008006" key="4">
    <source>
        <dbReference type="Google" id="ProtNLM"/>
    </source>
</evidence>
<dbReference type="Proteomes" id="UP001362999">
    <property type="component" value="Unassembled WGS sequence"/>
</dbReference>
<evidence type="ECO:0000256" key="1">
    <source>
        <dbReference type="SAM" id="MobiDB-lite"/>
    </source>
</evidence>